<name>A0ABY4YTI0_9MICO</name>
<keyword evidence="1" id="KW-1133">Transmembrane helix</keyword>
<dbReference type="RefSeq" id="WP_252593042.1">
    <property type="nucleotide sequence ID" value="NZ_CP099489.1"/>
</dbReference>
<feature type="transmembrane region" description="Helical" evidence="1">
    <location>
        <begin position="138"/>
        <end position="156"/>
    </location>
</feature>
<keyword evidence="1" id="KW-0472">Membrane</keyword>
<feature type="transmembrane region" description="Helical" evidence="1">
    <location>
        <begin position="71"/>
        <end position="93"/>
    </location>
</feature>
<feature type="transmembrane region" description="Helical" evidence="1">
    <location>
        <begin position="100"/>
        <end position="126"/>
    </location>
</feature>
<keyword evidence="1" id="KW-0812">Transmembrane</keyword>
<sequence>MGWLLDGPFWIALSGLFLIAMARGQGTYWLARVVTEQALKRTHPVEGWRASVHDWLQGEGPQRGRDAIHRWGLVMIPLCYLTVGFQTLVLAAAGMLRIRWVVFTLVQIPGALAWGLIYATIGFAVWEAALAAVAGSPLALVGLAAILLVVGTTIVLSHRRKRDRALP</sequence>
<keyword evidence="3" id="KW-1185">Reference proteome</keyword>
<dbReference type="Proteomes" id="UP001056455">
    <property type="component" value="Chromosome"/>
</dbReference>
<evidence type="ECO:0000313" key="2">
    <source>
        <dbReference type="EMBL" id="USQ79911.1"/>
    </source>
</evidence>
<evidence type="ECO:0000256" key="1">
    <source>
        <dbReference type="SAM" id="Phobius"/>
    </source>
</evidence>
<accession>A0ABY4YTI0</accession>
<gene>
    <name evidence="2" type="ORF">NF556_20380</name>
</gene>
<protein>
    <recommendedName>
        <fullName evidence="4">Membrane protein DedA with SNARE-associated domain</fullName>
    </recommendedName>
</protein>
<dbReference type="EMBL" id="CP099489">
    <property type="protein sequence ID" value="USQ79911.1"/>
    <property type="molecule type" value="Genomic_DNA"/>
</dbReference>
<reference evidence="2" key="1">
    <citation type="submission" date="2022-06" db="EMBL/GenBank/DDBJ databases">
        <title>Ornithinimicrobium HY1793.</title>
        <authorList>
            <person name="Huang Y."/>
        </authorList>
    </citation>
    <scope>NUCLEOTIDE SEQUENCE</scope>
    <source>
        <strain evidence="2">HY1793</strain>
    </source>
</reference>
<proteinExistence type="predicted"/>
<evidence type="ECO:0000313" key="3">
    <source>
        <dbReference type="Proteomes" id="UP001056455"/>
    </source>
</evidence>
<organism evidence="2 3">
    <name type="scientific">Ornithinimicrobium faecis</name>
    <dbReference type="NCBI Taxonomy" id="2934158"/>
    <lineage>
        <taxon>Bacteria</taxon>
        <taxon>Bacillati</taxon>
        <taxon>Actinomycetota</taxon>
        <taxon>Actinomycetes</taxon>
        <taxon>Micrococcales</taxon>
        <taxon>Ornithinimicrobiaceae</taxon>
        <taxon>Ornithinimicrobium</taxon>
    </lineage>
</organism>
<evidence type="ECO:0008006" key="4">
    <source>
        <dbReference type="Google" id="ProtNLM"/>
    </source>
</evidence>